<comment type="caution">
    <text evidence="1">The sequence shown here is derived from an EMBL/GenBank/DDBJ whole genome shotgun (WGS) entry which is preliminary data.</text>
</comment>
<dbReference type="PROSITE" id="PS51257">
    <property type="entry name" value="PROKAR_LIPOPROTEIN"/>
    <property type="match status" value="1"/>
</dbReference>
<dbReference type="RefSeq" id="WP_196988949.1">
    <property type="nucleotide sequence ID" value="NZ_JADWYR010000001.1"/>
</dbReference>
<dbReference type="EMBL" id="JADWYR010000001">
    <property type="protein sequence ID" value="MBG9374860.1"/>
    <property type="molecule type" value="Genomic_DNA"/>
</dbReference>
<evidence type="ECO:0000313" key="2">
    <source>
        <dbReference type="Proteomes" id="UP000628448"/>
    </source>
</evidence>
<accession>A0A931GTZ7</accession>
<protein>
    <submittedName>
        <fullName evidence="1">Uncharacterized protein</fullName>
    </submittedName>
</protein>
<reference evidence="1" key="1">
    <citation type="submission" date="2020-11" db="EMBL/GenBank/DDBJ databases">
        <title>Bacterial whole genome sequence for Panacibacter sp. DH6.</title>
        <authorList>
            <person name="Le V."/>
            <person name="Ko S."/>
            <person name="Ahn C.-Y."/>
            <person name="Oh H.-M."/>
        </authorList>
    </citation>
    <scope>NUCLEOTIDE SEQUENCE</scope>
    <source>
        <strain evidence="1">DH6</strain>
    </source>
</reference>
<dbReference type="Proteomes" id="UP000628448">
    <property type="component" value="Unassembled WGS sequence"/>
</dbReference>
<sequence length="251" mass="28777">MKRISWVMFVVFITTILLTSCARETETPNLPVLTDYYPLQAGKVFIYRLDSFLIPVSGASQLEPKSYHLRDSIADTIRDNLNRLSYRVYRSLSDTLETSGWENIGSYYITPAGNNIEVMDENNLRFIKLVQPLRNDISWPGNSYIDTRSANSPYQFMDGWSYLYQNTGAAYTTLSGTFPNTVTVIQEDETSPPGDFDPNNYQQRNYAIEVYASGVGLIYKEFLHWTWQVTPPPAAFDNDSYGIRLNLVSYR</sequence>
<dbReference type="AlphaFoldDB" id="A0A931GTZ7"/>
<gene>
    <name evidence="1" type="ORF">I5907_01325</name>
</gene>
<organism evidence="1 2">
    <name type="scientific">Panacibacter microcysteis</name>
    <dbReference type="NCBI Taxonomy" id="2793269"/>
    <lineage>
        <taxon>Bacteria</taxon>
        <taxon>Pseudomonadati</taxon>
        <taxon>Bacteroidota</taxon>
        <taxon>Chitinophagia</taxon>
        <taxon>Chitinophagales</taxon>
        <taxon>Chitinophagaceae</taxon>
        <taxon>Panacibacter</taxon>
    </lineage>
</organism>
<evidence type="ECO:0000313" key="1">
    <source>
        <dbReference type="EMBL" id="MBG9374860.1"/>
    </source>
</evidence>
<name>A0A931GTZ7_9BACT</name>
<proteinExistence type="predicted"/>
<keyword evidence="2" id="KW-1185">Reference proteome</keyword>